<dbReference type="InterPro" id="IPR036458">
    <property type="entry name" value="Na:dicarbo_symporter_sf"/>
</dbReference>
<proteinExistence type="predicted"/>
<evidence type="ECO:0000313" key="8">
    <source>
        <dbReference type="EMBL" id="EQB19668.1"/>
    </source>
</evidence>
<evidence type="ECO:0000256" key="3">
    <source>
        <dbReference type="ARBA" id="ARBA00022475"/>
    </source>
</evidence>
<reference evidence="8 9" key="1">
    <citation type="journal article" date="2013" name="Genome Announc.">
        <title>Genome Sequence of Novosphingobium lindaniclasticum LE124T, Isolated from a Hexachlorocyclohexane Dumpsite.</title>
        <authorList>
            <person name="Saxena A."/>
            <person name="Nayyar N."/>
            <person name="Sangwan N."/>
            <person name="Kumari R."/>
            <person name="Khurana J.P."/>
            <person name="Lal R."/>
        </authorList>
    </citation>
    <scope>NUCLEOTIDE SEQUENCE [LARGE SCALE GENOMIC DNA]</scope>
    <source>
        <strain evidence="8 9">LE124</strain>
    </source>
</reference>
<keyword evidence="6 7" id="KW-0472">Membrane</keyword>
<evidence type="ECO:0000256" key="4">
    <source>
        <dbReference type="ARBA" id="ARBA00022692"/>
    </source>
</evidence>
<dbReference type="PANTHER" id="PTHR42865:SF7">
    <property type="entry name" value="PROTON_GLUTAMATE-ASPARTATE SYMPORTER"/>
    <property type="match status" value="1"/>
</dbReference>
<sequence>MLGMVVGLAAGLIVRQLGPDSALASGASETFHTIAQIFVQLLRTLVPPLVFTAIIASVAALRGLDNAVKLVVQTLLWFAITALIAVTIGIALGLTIQPGLHASVDAAAAQAPTAVGGWLDFLKGLVPANYLGITASTTLDADGPSTSVSFNVLQIIIAAVAVGAAAVRVGAKAEAFLAFMTSANLVLRQLLRWLIALTPLGSAALIANAVVSYGWDALSALGAFAGAVYIGLAIVLLAVYPILLLIHGINPVRFFSVAWPAIQIGFLSRSSVGTMPVTEEVTERLGVPRSYAAFAVPLGSTTKMDGCAAIYPAISAIFVAQFYGVPLQLSDYALIVFVSVIGSAATAGLTGAVVMLTLTLSTLRLPLEGVGLLLAIDPILDMGRTAVNVAGQALVPTIVSERLGMRGPMKTEASAEAVPAE</sequence>
<dbReference type="eggNOG" id="COG1301">
    <property type="taxonomic scope" value="Bacteria"/>
</dbReference>
<feature type="transmembrane region" description="Helical" evidence="7">
    <location>
        <begin position="76"/>
        <end position="96"/>
    </location>
</feature>
<feature type="transmembrane region" description="Helical" evidence="7">
    <location>
        <begin position="45"/>
        <end position="64"/>
    </location>
</feature>
<gene>
    <name evidence="8" type="ORF">L284_00615</name>
</gene>
<organism evidence="8 9">
    <name type="scientific">Novosphingobium lindaniclasticum LE124</name>
    <dbReference type="NCBI Taxonomy" id="1096930"/>
    <lineage>
        <taxon>Bacteria</taxon>
        <taxon>Pseudomonadati</taxon>
        <taxon>Pseudomonadota</taxon>
        <taxon>Alphaproteobacteria</taxon>
        <taxon>Sphingomonadales</taxon>
        <taxon>Sphingomonadaceae</taxon>
        <taxon>Novosphingobium</taxon>
    </lineage>
</organism>
<dbReference type="Gene3D" id="1.10.3860.10">
    <property type="entry name" value="Sodium:dicarboxylate symporter"/>
    <property type="match status" value="1"/>
</dbReference>
<feature type="transmembrane region" description="Helical" evidence="7">
    <location>
        <begin position="308"/>
        <end position="326"/>
    </location>
</feature>
<dbReference type="GO" id="GO:0005886">
    <property type="term" value="C:plasma membrane"/>
    <property type="evidence" value="ECO:0007669"/>
    <property type="project" value="UniProtKB-SubCell"/>
</dbReference>
<name>T0I5P3_9SPHN</name>
<evidence type="ECO:0000256" key="7">
    <source>
        <dbReference type="SAM" id="Phobius"/>
    </source>
</evidence>
<dbReference type="Pfam" id="PF00375">
    <property type="entry name" value="SDF"/>
    <property type="match status" value="1"/>
</dbReference>
<feature type="transmembrane region" description="Helical" evidence="7">
    <location>
        <begin position="332"/>
        <end position="358"/>
    </location>
</feature>
<dbReference type="Proteomes" id="UP000015527">
    <property type="component" value="Unassembled WGS sequence"/>
</dbReference>
<evidence type="ECO:0000256" key="2">
    <source>
        <dbReference type="ARBA" id="ARBA00022448"/>
    </source>
</evidence>
<feature type="transmembrane region" description="Helical" evidence="7">
    <location>
        <begin position="221"/>
        <end position="246"/>
    </location>
</feature>
<evidence type="ECO:0000256" key="6">
    <source>
        <dbReference type="ARBA" id="ARBA00023136"/>
    </source>
</evidence>
<comment type="subcellular location">
    <subcellularLocation>
        <location evidence="1">Cell membrane</location>
        <topology evidence="1">Multi-pass membrane protein</topology>
    </subcellularLocation>
</comment>
<dbReference type="SUPFAM" id="SSF118215">
    <property type="entry name" value="Proton glutamate symport protein"/>
    <property type="match status" value="1"/>
</dbReference>
<evidence type="ECO:0000313" key="9">
    <source>
        <dbReference type="Proteomes" id="UP000015527"/>
    </source>
</evidence>
<keyword evidence="3" id="KW-1003">Cell membrane</keyword>
<keyword evidence="4 7" id="KW-0812">Transmembrane</keyword>
<keyword evidence="5 7" id="KW-1133">Transmembrane helix</keyword>
<accession>T0I5P3</accession>
<dbReference type="PATRIC" id="fig|1096930.3.peg.125"/>
<feature type="transmembrane region" description="Helical" evidence="7">
    <location>
        <begin position="190"/>
        <end position="215"/>
    </location>
</feature>
<comment type="caution">
    <text evidence="8">The sequence shown here is derived from an EMBL/GenBank/DDBJ whole genome shotgun (WGS) entry which is preliminary data.</text>
</comment>
<evidence type="ECO:0000256" key="5">
    <source>
        <dbReference type="ARBA" id="ARBA00022989"/>
    </source>
</evidence>
<keyword evidence="2" id="KW-0813">Transport</keyword>
<dbReference type="PRINTS" id="PR00173">
    <property type="entry name" value="EDTRNSPORT"/>
</dbReference>
<keyword evidence="9" id="KW-1185">Reference proteome</keyword>
<dbReference type="PANTHER" id="PTHR42865">
    <property type="entry name" value="PROTON/GLUTAMATE-ASPARTATE SYMPORTER"/>
    <property type="match status" value="1"/>
</dbReference>
<dbReference type="InterPro" id="IPR001991">
    <property type="entry name" value="Na-dicarboxylate_symporter"/>
</dbReference>
<dbReference type="EMBL" id="ATHL01000003">
    <property type="protein sequence ID" value="EQB19668.1"/>
    <property type="molecule type" value="Genomic_DNA"/>
</dbReference>
<dbReference type="GO" id="GO:0006835">
    <property type="term" value="P:dicarboxylic acid transport"/>
    <property type="evidence" value="ECO:0007669"/>
    <property type="project" value="TreeGrafter"/>
</dbReference>
<protein>
    <submittedName>
        <fullName evidence="8">Sodium:proton antiporter</fullName>
    </submittedName>
</protein>
<dbReference type="GO" id="GO:0015293">
    <property type="term" value="F:symporter activity"/>
    <property type="evidence" value="ECO:0007669"/>
    <property type="project" value="UniProtKB-KW"/>
</dbReference>
<dbReference type="AlphaFoldDB" id="T0I5P3"/>
<evidence type="ECO:0000256" key="1">
    <source>
        <dbReference type="ARBA" id="ARBA00004651"/>
    </source>
</evidence>
<feature type="transmembrane region" description="Helical" evidence="7">
    <location>
        <begin position="148"/>
        <end position="169"/>
    </location>
</feature>